<dbReference type="EMBL" id="CP001678">
    <property type="protein sequence ID" value="ACT59652.1"/>
    <property type="molecule type" value="Genomic_DNA"/>
</dbReference>
<dbReference type="HOGENOM" id="CLU_040793_0_0_5"/>
<evidence type="ECO:0000259" key="8">
    <source>
        <dbReference type="Pfam" id="PF02706"/>
    </source>
</evidence>
<gene>
    <name evidence="9" type="ordered locus">Hbal_1968</name>
</gene>
<dbReference type="InterPro" id="IPR050445">
    <property type="entry name" value="Bact_polysacc_biosynth/exp"/>
</dbReference>
<name>C6XKT5_HIRBI</name>
<dbReference type="OrthoDB" id="7250902at2"/>
<keyword evidence="3 7" id="KW-0812">Transmembrane</keyword>
<dbReference type="Pfam" id="PF02706">
    <property type="entry name" value="Wzz"/>
    <property type="match status" value="1"/>
</dbReference>
<protein>
    <submittedName>
        <fullName evidence="9">Lipopolysaccharide biosynthesis protein</fullName>
    </submittedName>
</protein>
<evidence type="ECO:0000313" key="10">
    <source>
        <dbReference type="Proteomes" id="UP000002745"/>
    </source>
</evidence>
<dbReference type="GO" id="GO:0005886">
    <property type="term" value="C:plasma membrane"/>
    <property type="evidence" value="ECO:0007669"/>
    <property type="project" value="UniProtKB-SubCell"/>
</dbReference>
<sequence length="495" mass="54886">MMQDNQATQMPVRREQRGVNLRVRPRFGVGDIFLQLWRSLWIMILVFLPIVILGVLFAMTMPKTYTAFGTMQVTLDKQYIYDPLVGDAGRGVSIETEAIVSAEAEKANSPILARRVMDQMGIGHIYPKIAQEIAETNDPDKIRKLEASAYDALNQNFGASHGVKSPLLTFVFKHEDPIVAAEVVNKFLEQFVDYREIQSDQDDIAAVAGQRYLVGEALSEAESLLRDFLVENEIGEFDTDRLSVGTTLVNLRNELLTVEALVKEGEGRLSGLRAMLPTTPETIALEVETNASQRVLDLQLEREQLLLRYLPDSRAVLEIDARIASMKSLLESDDGGVRRTGPNPAYQELISTITNVQSDLNAATSRAAELKRQVNEVSQRQKELVLLQPEYKKLRRERDVLERAMVELATREQSKKAEVQISEGSSGSVVIVDRALPPSKGSSMKIPIVLASGMFAGFTALIAGLLVAFSRKSLSTRRSTEKTIGLPVIGVTSKQ</sequence>
<evidence type="ECO:0000256" key="5">
    <source>
        <dbReference type="ARBA" id="ARBA00023136"/>
    </source>
</evidence>
<evidence type="ECO:0000256" key="3">
    <source>
        <dbReference type="ARBA" id="ARBA00022692"/>
    </source>
</evidence>
<keyword evidence="5 7" id="KW-0472">Membrane</keyword>
<dbReference type="InterPro" id="IPR003856">
    <property type="entry name" value="LPS_length_determ_N"/>
</dbReference>
<comment type="subcellular location">
    <subcellularLocation>
        <location evidence="1">Cell membrane</location>
        <topology evidence="1">Multi-pass membrane protein</topology>
    </subcellularLocation>
</comment>
<dbReference type="AlphaFoldDB" id="C6XKT5"/>
<feature type="transmembrane region" description="Helical" evidence="7">
    <location>
        <begin position="446"/>
        <end position="469"/>
    </location>
</feature>
<feature type="transmembrane region" description="Helical" evidence="7">
    <location>
        <begin position="40"/>
        <end position="61"/>
    </location>
</feature>
<evidence type="ECO:0000256" key="1">
    <source>
        <dbReference type="ARBA" id="ARBA00004651"/>
    </source>
</evidence>
<keyword evidence="4 7" id="KW-1133">Transmembrane helix</keyword>
<keyword evidence="6" id="KW-0175">Coiled coil</keyword>
<reference evidence="10" key="1">
    <citation type="journal article" date="2011" name="J. Bacteriol.">
        <title>Genome sequences of eight morphologically diverse alphaproteobacteria.</title>
        <authorList>
            <consortium name="US DOE Joint Genome Institute"/>
            <person name="Brown P.J."/>
            <person name="Kysela D.T."/>
            <person name="Buechlein A."/>
            <person name="Hemmerich C."/>
            <person name="Brun Y.V."/>
        </authorList>
    </citation>
    <scope>NUCLEOTIDE SEQUENCE [LARGE SCALE GENOMIC DNA]</scope>
    <source>
        <strain evidence="10">ATCC 49814 / DSM 5838 / IFAM 1418</strain>
    </source>
</reference>
<organism evidence="9 10">
    <name type="scientific">Hirschia baltica (strain ATCC 49814 / DSM 5838 / IFAM 1418)</name>
    <dbReference type="NCBI Taxonomy" id="582402"/>
    <lineage>
        <taxon>Bacteria</taxon>
        <taxon>Pseudomonadati</taxon>
        <taxon>Pseudomonadota</taxon>
        <taxon>Alphaproteobacteria</taxon>
        <taxon>Hyphomonadales</taxon>
        <taxon>Hyphomonadaceae</taxon>
        <taxon>Hirschia</taxon>
    </lineage>
</organism>
<dbReference type="eggNOG" id="COG3206">
    <property type="taxonomic scope" value="Bacteria"/>
</dbReference>
<keyword evidence="10" id="KW-1185">Reference proteome</keyword>
<dbReference type="KEGG" id="hba:Hbal_1968"/>
<dbReference type="PANTHER" id="PTHR32309:SF31">
    <property type="entry name" value="CAPSULAR EXOPOLYSACCHARIDE FAMILY"/>
    <property type="match status" value="1"/>
</dbReference>
<evidence type="ECO:0000256" key="4">
    <source>
        <dbReference type="ARBA" id="ARBA00022989"/>
    </source>
</evidence>
<feature type="domain" description="Polysaccharide chain length determinant N-terminal" evidence="8">
    <location>
        <begin position="30"/>
        <end position="119"/>
    </location>
</feature>
<keyword evidence="2" id="KW-1003">Cell membrane</keyword>
<dbReference type="STRING" id="582402.Hbal_1968"/>
<accession>C6XKT5</accession>
<evidence type="ECO:0000256" key="7">
    <source>
        <dbReference type="SAM" id="Phobius"/>
    </source>
</evidence>
<dbReference type="Proteomes" id="UP000002745">
    <property type="component" value="Chromosome"/>
</dbReference>
<feature type="coiled-coil region" evidence="6">
    <location>
        <begin position="353"/>
        <end position="411"/>
    </location>
</feature>
<dbReference type="RefSeq" id="WP_015827802.1">
    <property type="nucleotide sequence ID" value="NC_012982.1"/>
</dbReference>
<evidence type="ECO:0000313" key="9">
    <source>
        <dbReference type="EMBL" id="ACT59652.1"/>
    </source>
</evidence>
<proteinExistence type="predicted"/>
<evidence type="ECO:0000256" key="2">
    <source>
        <dbReference type="ARBA" id="ARBA00022475"/>
    </source>
</evidence>
<dbReference type="PANTHER" id="PTHR32309">
    <property type="entry name" value="TYROSINE-PROTEIN KINASE"/>
    <property type="match status" value="1"/>
</dbReference>
<evidence type="ECO:0000256" key="6">
    <source>
        <dbReference type="SAM" id="Coils"/>
    </source>
</evidence>